<sequence length="278" mass="32490">MLVFNCTKSAADFFTVKRNGKKVSPLEAPPTDSISSSEPVNAFRTQPPMSAWLVHAVNVQRKKVLIAMHVETRYSMVFVGIQKGDWLEFTNQLLERLFNNMQFFGEEFEMCDEESFEEMFNEFIKLHPKPIFCQRGDRSVQSHINDVAWQFEDQVYQAGSLPEGHEQSASFDEWINSLIRSTKQKKDHFHPDEEMFIDWMQTYSELGDNEDKLIRQLFSSLRRQMMHAEMVKHGIPDDSYLDEMNAELNQAMNEYYEGIGSIPNNVIDFNQAKSRKHH</sequence>
<evidence type="ECO:0000313" key="2">
    <source>
        <dbReference type="EMBL" id="CAH1603198.1"/>
    </source>
</evidence>
<evidence type="ECO:0000259" key="1">
    <source>
        <dbReference type="Pfam" id="PF22016"/>
    </source>
</evidence>
<dbReference type="RefSeq" id="WP_258521114.1">
    <property type="nucleotide sequence ID" value="NZ_CAKMTZ010000120.1"/>
</dbReference>
<dbReference type="Pfam" id="PF22016">
    <property type="entry name" value="DUF6933"/>
    <property type="match status" value="1"/>
</dbReference>
<protein>
    <recommendedName>
        <fullName evidence="1">DUF6933 domain-containing protein</fullName>
    </recommendedName>
</protein>
<evidence type="ECO:0000313" key="3">
    <source>
        <dbReference type="Proteomes" id="UP001295462"/>
    </source>
</evidence>
<gene>
    <name evidence="2" type="ORF">THF1A12_660008</name>
</gene>
<dbReference type="EMBL" id="CAKMUD010000123">
    <property type="protein sequence ID" value="CAH1603198.1"/>
    <property type="molecule type" value="Genomic_DNA"/>
</dbReference>
<accession>A0AAU9QZU7</accession>
<comment type="caution">
    <text evidence="2">The sequence shown here is derived from an EMBL/GenBank/DDBJ whole genome shotgun (WGS) entry which is preliminary data.</text>
</comment>
<feature type="domain" description="DUF6933" evidence="1">
    <location>
        <begin position="4"/>
        <end position="194"/>
    </location>
</feature>
<reference evidence="2" key="1">
    <citation type="submission" date="2022-01" db="EMBL/GenBank/DDBJ databases">
        <authorList>
            <person name="Lagorce A."/>
        </authorList>
    </citation>
    <scope>NUCLEOTIDE SEQUENCE</scope>
    <source>
        <strain evidence="2">Th15_F1_A12</strain>
    </source>
</reference>
<organism evidence="2 3">
    <name type="scientific">Vibrio jasicida</name>
    <dbReference type="NCBI Taxonomy" id="766224"/>
    <lineage>
        <taxon>Bacteria</taxon>
        <taxon>Pseudomonadati</taxon>
        <taxon>Pseudomonadota</taxon>
        <taxon>Gammaproteobacteria</taxon>
        <taxon>Vibrionales</taxon>
        <taxon>Vibrionaceae</taxon>
        <taxon>Vibrio</taxon>
    </lineage>
</organism>
<dbReference type="AlphaFoldDB" id="A0AAU9QZU7"/>
<proteinExistence type="predicted"/>
<dbReference type="InterPro" id="IPR053864">
    <property type="entry name" value="DUF6933"/>
</dbReference>
<name>A0AAU9QZU7_9VIBR</name>
<dbReference type="Proteomes" id="UP001295462">
    <property type="component" value="Unassembled WGS sequence"/>
</dbReference>